<protein>
    <submittedName>
        <fullName evidence="3">7TM_GPCR_Srx domain-containing protein</fullName>
    </submittedName>
</protein>
<keyword evidence="1" id="KW-0812">Transmembrane</keyword>
<dbReference type="PANTHER" id="PTHR35013">
    <property type="entry name" value="PROTEIN CBG22618-RELATED"/>
    <property type="match status" value="1"/>
</dbReference>
<feature type="transmembrane region" description="Helical" evidence="1">
    <location>
        <begin position="20"/>
        <end position="38"/>
    </location>
</feature>
<dbReference type="Pfam" id="PF10912">
    <property type="entry name" value="Glam1"/>
    <property type="match status" value="1"/>
</dbReference>
<dbReference type="InterPro" id="IPR024483">
    <property type="entry name" value="Glam1"/>
</dbReference>
<evidence type="ECO:0000313" key="2">
    <source>
        <dbReference type="Proteomes" id="UP000095282"/>
    </source>
</evidence>
<accession>A0A1I7TNQ8</accession>
<dbReference type="WBParaSite" id="Csp11.Scaffold629.g10259.t2">
    <property type="protein sequence ID" value="Csp11.Scaffold629.g10259.t2"/>
    <property type="gene ID" value="Csp11.Scaffold629.g10259"/>
</dbReference>
<feature type="transmembrane region" description="Helical" evidence="1">
    <location>
        <begin position="75"/>
        <end position="100"/>
    </location>
</feature>
<keyword evidence="2" id="KW-1185">Reference proteome</keyword>
<proteinExistence type="predicted"/>
<sequence>MNTQIPMDPPKLFCLPARPLVCGLALFGAIRSFIQFIISNGITVGISHICVLFLDLLLLFGAYKNDVFALKWSQRVTFACVIISIIRFLIYPVVFASYMASGLTRNFTDLAPSEIEIISNVTSAKENFVLGMTSGFTLEFATAISIGVECLKYLLVHRLWEYAKATEASSSSRYVIP</sequence>
<name>A0A1I7TNQ8_9PELO</name>
<dbReference type="AlphaFoldDB" id="A0A1I7TNQ8"/>
<dbReference type="eggNOG" id="ENOG502T9Y0">
    <property type="taxonomic scope" value="Eukaryota"/>
</dbReference>
<dbReference type="Proteomes" id="UP000095282">
    <property type="component" value="Unplaced"/>
</dbReference>
<keyword evidence="1" id="KW-1133">Transmembrane helix</keyword>
<evidence type="ECO:0000313" key="3">
    <source>
        <dbReference type="WBParaSite" id="Csp11.Scaffold629.g10259.t2"/>
    </source>
</evidence>
<feature type="transmembrane region" description="Helical" evidence="1">
    <location>
        <begin position="44"/>
        <end position="63"/>
    </location>
</feature>
<evidence type="ECO:0000256" key="1">
    <source>
        <dbReference type="SAM" id="Phobius"/>
    </source>
</evidence>
<keyword evidence="1" id="KW-0472">Membrane</keyword>
<dbReference type="PANTHER" id="PTHR35013:SF4">
    <property type="entry name" value="PROTEIN CBG09921"/>
    <property type="match status" value="1"/>
</dbReference>
<organism evidence="2 3">
    <name type="scientific">Caenorhabditis tropicalis</name>
    <dbReference type="NCBI Taxonomy" id="1561998"/>
    <lineage>
        <taxon>Eukaryota</taxon>
        <taxon>Metazoa</taxon>
        <taxon>Ecdysozoa</taxon>
        <taxon>Nematoda</taxon>
        <taxon>Chromadorea</taxon>
        <taxon>Rhabditida</taxon>
        <taxon>Rhabditina</taxon>
        <taxon>Rhabditomorpha</taxon>
        <taxon>Rhabditoidea</taxon>
        <taxon>Rhabditidae</taxon>
        <taxon>Peloderinae</taxon>
        <taxon>Caenorhabditis</taxon>
    </lineage>
</organism>
<reference evidence="3" key="1">
    <citation type="submission" date="2016-11" db="UniProtKB">
        <authorList>
            <consortium name="WormBaseParasite"/>
        </authorList>
    </citation>
    <scope>IDENTIFICATION</scope>
</reference>